<organism evidence="2 3">
    <name type="scientific">Aspergillus tubingensis (strain CBS 134.48)</name>
    <dbReference type="NCBI Taxonomy" id="767770"/>
    <lineage>
        <taxon>Eukaryota</taxon>
        <taxon>Fungi</taxon>
        <taxon>Dikarya</taxon>
        <taxon>Ascomycota</taxon>
        <taxon>Pezizomycotina</taxon>
        <taxon>Eurotiomycetes</taxon>
        <taxon>Eurotiomycetidae</taxon>
        <taxon>Eurotiales</taxon>
        <taxon>Aspergillaceae</taxon>
        <taxon>Aspergillus</taxon>
        <taxon>Aspergillus subgen. Circumdati</taxon>
    </lineage>
</organism>
<proteinExistence type="predicted"/>
<sequence>MPGVAITMDVWSSGHGSIHQQAAMNSISTSSIPPGLDPDPLQLSTTSPAMCQPAFPGTLSLHHYRKQLSDSDAFAFDSPEGHILKRKNAAIHLNQTPMYPHHSAHPFSVSSAASSPPPLSPSYSPSAMSEQGPESLRGFALSPNVELHSSDSPIYSRSNPHRLLDTFRDRLEKYPDSNPDQEGSFHKHTRTRSDSILFNMKNRTATVIDHGTSFEIVNPHESLNFARIVSFIEDVDAYSARGSTGHHRESYIETTEERLTISEEDYLRAIAPLSPAPEEDEQKVHEELVGDTPHQPIPSISERLQHKDSEDMESRYSRSPNYTQRRPPPLRPRAWTDESDLGEPGSPIHEDGDYPSPISYARPSTAPFPSDGQMYPASPVSPLAGYYDMNLWQGGSPIQDGPGIPHPLYSNPPSPYASPSPFPSPHQTQKIHIHHNISKRSLEKRKKNNKANAGPLNPFKRLYSMFRKKRQ</sequence>
<protein>
    <submittedName>
        <fullName evidence="2">Uncharacterized protein</fullName>
    </submittedName>
</protein>
<dbReference type="VEuPathDB" id="FungiDB:ASPTUDRAFT_301051"/>
<evidence type="ECO:0000313" key="3">
    <source>
        <dbReference type="Proteomes" id="UP000184304"/>
    </source>
</evidence>
<evidence type="ECO:0000256" key="1">
    <source>
        <dbReference type="SAM" id="MobiDB-lite"/>
    </source>
</evidence>
<feature type="compositionally biased region" description="Pro residues" evidence="1">
    <location>
        <begin position="410"/>
        <end position="424"/>
    </location>
</feature>
<dbReference type="OMA" id="HESLHFA"/>
<feature type="compositionally biased region" description="Basic and acidic residues" evidence="1">
    <location>
        <begin position="303"/>
        <end position="316"/>
    </location>
</feature>
<name>A0A1L9NPV1_ASPTC</name>
<reference evidence="3" key="1">
    <citation type="journal article" date="2017" name="Genome Biol.">
        <title>Comparative genomics reveals high biological diversity and specific adaptations in the industrially and medically important fungal genus Aspergillus.</title>
        <authorList>
            <person name="de Vries R.P."/>
            <person name="Riley R."/>
            <person name="Wiebenga A."/>
            <person name="Aguilar-Osorio G."/>
            <person name="Amillis S."/>
            <person name="Uchima C.A."/>
            <person name="Anderluh G."/>
            <person name="Asadollahi M."/>
            <person name="Askin M."/>
            <person name="Barry K."/>
            <person name="Battaglia E."/>
            <person name="Bayram O."/>
            <person name="Benocci T."/>
            <person name="Braus-Stromeyer S.A."/>
            <person name="Caldana C."/>
            <person name="Canovas D."/>
            <person name="Cerqueira G.C."/>
            <person name="Chen F."/>
            <person name="Chen W."/>
            <person name="Choi C."/>
            <person name="Clum A."/>
            <person name="Dos Santos R.A."/>
            <person name="Damasio A.R."/>
            <person name="Diallinas G."/>
            <person name="Emri T."/>
            <person name="Fekete E."/>
            <person name="Flipphi M."/>
            <person name="Freyberg S."/>
            <person name="Gallo A."/>
            <person name="Gournas C."/>
            <person name="Habgood R."/>
            <person name="Hainaut M."/>
            <person name="Harispe M.L."/>
            <person name="Henrissat B."/>
            <person name="Hilden K.S."/>
            <person name="Hope R."/>
            <person name="Hossain A."/>
            <person name="Karabika E."/>
            <person name="Karaffa L."/>
            <person name="Karanyi Z."/>
            <person name="Krasevec N."/>
            <person name="Kuo A."/>
            <person name="Kusch H."/>
            <person name="LaButti K."/>
            <person name="Lagendijk E.L."/>
            <person name="Lapidus A."/>
            <person name="Levasseur A."/>
            <person name="Lindquist E."/>
            <person name="Lipzen A."/>
            <person name="Logrieco A.F."/>
            <person name="MacCabe A."/>
            <person name="Maekelae M.R."/>
            <person name="Malavazi I."/>
            <person name="Melin P."/>
            <person name="Meyer V."/>
            <person name="Mielnichuk N."/>
            <person name="Miskei M."/>
            <person name="Molnar A.P."/>
            <person name="Mule G."/>
            <person name="Ngan C.Y."/>
            <person name="Orejas M."/>
            <person name="Orosz E."/>
            <person name="Ouedraogo J.P."/>
            <person name="Overkamp K.M."/>
            <person name="Park H.-S."/>
            <person name="Perrone G."/>
            <person name="Piumi F."/>
            <person name="Punt P.J."/>
            <person name="Ram A.F."/>
            <person name="Ramon A."/>
            <person name="Rauscher S."/>
            <person name="Record E."/>
            <person name="Riano-Pachon D.M."/>
            <person name="Robert V."/>
            <person name="Roehrig J."/>
            <person name="Ruller R."/>
            <person name="Salamov A."/>
            <person name="Salih N.S."/>
            <person name="Samson R.A."/>
            <person name="Sandor E."/>
            <person name="Sanguinetti M."/>
            <person name="Schuetze T."/>
            <person name="Sepcic K."/>
            <person name="Shelest E."/>
            <person name="Sherlock G."/>
            <person name="Sophianopoulou V."/>
            <person name="Squina F.M."/>
            <person name="Sun H."/>
            <person name="Susca A."/>
            <person name="Todd R.B."/>
            <person name="Tsang A."/>
            <person name="Unkles S.E."/>
            <person name="van de Wiele N."/>
            <person name="van Rossen-Uffink D."/>
            <person name="Oliveira J.V."/>
            <person name="Vesth T.C."/>
            <person name="Visser J."/>
            <person name="Yu J.-H."/>
            <person name="Zhou M."/>
            <person name="Andersen M.R."/>
            <person name="Archer D.B."/>
            <person name="Baker S.E."/>
            <person name="Benoit I."/>
            <person name="Brakhage A.A."/>
            <person name="Braus G.H."/>
            <person name="Fischer R."/>
            <person name="Frisvad J.C."/>
            <person name="Goldman G.H."/>
            <person name="Houbraken J."/>
            <person name="Oakley B."/>
            <person name="Pocsi I."/>
            <person name="Scazzocchio C."/>
            <person name="Seiboth B."/>
            <person name="vanKuyk P.A."/>
            <person name="Wortman J."/>
            <person name="Dyer P.S."/>
            <person name="Grigoriev I.V."/>
        </authorList>
    </citation>
    <scope>NUCLEOTIDE SEQUENCE [LARGE SCALE GENOMIC DNA]</scope>
    <source>
        <strain evidence="3">CBS 134.48</strain>
    </source>
</reference>
<feature type="compositionally biased region" description="Low complexity" evidence="1">
    <location>
        <begin position="105"/>
        <end position="114"/>
    </location>
</feature>
<feature type="compositionally biased region" description="Basic residues" evidence="1">
    <location>
        <begin position="429"/>
        <end position="449"/>
    </location>
</feature>
<feature type="region of interest" description="Disordered" evidence="1">
    <location>
        <begin position="273"/>
        <end position="373"/>
    </location>
</feature>
<dbReference type="OrthoDB" id="4315400at2759"/>
<feature type="region of interest" description="Disordered" evidence="1">
    <location>
        <begin position="397"/>
        <end position="471"/>
    </location>
</feature>
<dbReference type="Proteomes" id="UP000184304">
    <property type="component" value="Unassembled WGS sequence"/>
</dbReference>
<keyword evidence="3" id="KW-1185">Reference proteome</keyword>
<dbReference type="EMBL" id="KV878176">
    <property type="protein sequence ID" value="OJI91350.1"/>
    <property type="molecule type" value="Genomic_DNA"/>
</dbReference>
<accession>A0A1L9NPV1</accession>
<dbReference type="AlphaFoldDB" id="A0A1L9NPV1"/>
<feature type="region of interest" description="Disordered" evidence="1">
    <location>
        <begin position="102"/>
        <end position="137"/>
    </location>
</feature>
<gene>
    <name evidence="2" type="ORF">ASPTUDRAFT_301051</name>
</gene>
<evidence type="ECO:0000313" key="2">
    <source>
        <dbReference type="EMBL" id="OJI91350.1"/>
    </source>
</evidence>